<proteinExistence type="predicted"/>
<sequence length="417" mass="47122">MKLRRLSMFIFLVLAPVVVGAALPAELYWKSMLPNTAMPKAVKDLLRAENMKKVISVNQNVPLVLQRHDTPMTDQLLGDPKSTLLRRELPTSAADQLHNDPNLFFYEWAHPTSSATDPLHNDPNIFFYGWGHPPSSATDQLHNDPNLFFYEWAHPTSSATDQLHNDPNLFFYDWAHPTTSAATQQPRATLGIDQPRDDSLKVLFLFEHDLYPGKKLEMVFTKSPYSTALIPREVANTIPFSLEMVPEILKIFSVAPESKDAKLIRKTIFYCQTPSVIKTEEKRCSTSLESMVDLVTSKFGKNVEAYSTEVEKESELQNYTIAPGVKKISDELITCHQTHYPHVVFFCHQVSASRVYFVPLEGSDGTRVKAIAVCHSDTSSWDPNHFAFRALKVKPGTVPVCHFSTADTIIWTPKKTM</sequence>
<gene>
    <name evidence="1" type="ORF">L6164_023689</name>
</gene>
<evidence type="ECO:0000313" key="1">
    <source>
        <dbReference type="EMBL" id="KAI4324127.1"/>
    </source>
</evidence>
<keyword evidence="2" id="KW-1185">Reference proteome</keyword>
<organism evidence="1 2">
    <name type="scientific">Bauhinia variegata</name>
    <name type="common">Purple orchid tree</name>
    <name type="synonym">Phanera variegata</name>
    <dbReference type="NCBI Taxonomy" id="167791"/>
    <lineage>
        <taxon>Eukaryota</taxon>
        <taxon>Viridiplantae</taxon>
        <taxon>Streptophyta</taxon>
        <taxon>Embryophyta</taxon>
        <taxon>Tracheophyta</taxon>
        <taxon>Spermatophyta</taxon>
        <taxon>Magnoliopsida</taxon>
        <taxon>eudicotyledons</taxon>
        <taxon>Gunneridae</taxon>
        <taxon>Pentapetalae</taxon>
        <taxon>rosids</taxon>
        <taxon>fabids</taxon>
        <taxon>Fabales</taxon>
        <taxon>Fabaceae</taxon>
        <taxon>Cercidoideae</taxon>
        <taxon>Cercideae</taxon>
        <taxon>Bauhiniinae</taxon>
        <taxon>Bauhinia</taxon>
    </lineage>
</organism>
<reference evidence="1 2" key="1">
    <citation type="journal article" date="2022" name="DNA Res.">
        <title>Chromosomal-level genome assembly of the orchid tree Bauhinia variegata (Leguminosae; Cercidoideae) supports the allotetraploid origin hypothesis of Bauhinia.</title>
        <authorList>
            <person name="Zhong Y."/>
            <person name="Chen Y."/>
            <person name="Zheng D."/>
            <person name="Pang J."/>
            <person name="Liu Y."/>
            <person name="Luo S."/>
            <person name="Meng S."/>
            <person name="Qian L."/>
            <person name="Wei D."/>
            <person name="Dai S."/>
            <person name="Zhou R."/>
        </authorList>
    </citation>
    <scope>NUCLEOTIDE SEQUENCE [LARGE SCALE GENOMIC DNA]</scope>
    <source>
        <strain evidence="1">BV-YZ2020</strain>
    </source>
</reference>
<accession>A0ACB9MJA6</accession>
<evidence type="ECO:0000313" key="2">
    <source>
        <dbReference type="Proteomes" id="UP000828941"/>
    </source>
</evidence>
<name>A0ACB9MJA6_BAUVA</name>
<protein>
    <submittedName>
        <fullName evidence="1">Uncharacterized protein</fullName>
    </submittedName>
</protein>
<dbReference type="Proteomes" id="UP000828941">
    <property type="component" value="Chromosome 9"/>
</dbReference>
<dbReference type="EMBL" id="CM039434">
    <property type="protein sequence ID" value="KAI4324127.1"/>
    <property type="molecule type" value="Genomic_DNA"/>
</dbReference>
<comment type="caution">
    <text evidence="1">The sequence shown here is derived from an EMBL/GenBank/DDBJ whole genome shotgun (WGS) entry which is preliminary data.</text>
</comment>